<evidence type="ECO:0000313" key="7">
    <source>
        <dbReference type="Proteomes" id="UP000500938"/>
    </source>
</evidence>
<dbReference type="PROSITE" id="PS50043">
    <property type="entry name" value="HTH_LUXR_2"/>
    <property type="match status" value="1"/>
</dbReference>
<keyword evidence="3" id="KW-0804">Transcription</keyword>
<evidence type="ECO:0000256" key="4">
    <source>
        <dbReference type="SAM" id="MobiDB-lite"/>
    </source>
</evidence>
<reference evidence="6 7" key="1">
    <citation type="submission" date="2020-05" db="EMBL/GenBank/DDBJ databases">
        <title>Complete genome sequence of Gemmatimonas greenlandica TET16.</title>
        <authorList>
            <person name="Zeng Y."/>
        </authorList>
    </citation>
    <scope>NUCLEOTIDE SEQUENCE [LARGE SCALE GENOMIC DNA]</scope>
    <source>
        <strain evidence="6 7">TET16</strain>
    </source>
</reference>
<gene>
    <name evidence="6" type="ORF">HKW67_17900</name>
</gene>
<accession>A0A6M4IQQ0</accession>
<evidence type="ECO:0000259" key="5">
    <source>
        <dbReference type="PROSITE" id="PS50043"/>
    </source>
</evidence>
<evidence type="ECO:0000256" key="3">
    <source>
        <dbReference type="ARBA" id="ARBA00023163"/>
    </source>
</evidence>
<dbReference type="Pfam" id="PF00196">
    <property type="entry name" value="GerE"/>
    <property type="match status" value="1"/>
</dbReference>
<dbReference type="PANTHER" id="PTHR44688">
    <property type="entry name" value="DNA-BINDING TRANSCRIPTIONAL ACTIVATOR DEVR_DOSR"/>
    <property type="match status" value="1"/>
</dbReference>
<dbReference type="InterPro" id="IPR000792">
    <property type="entry name" value="Tscrpt_reg_LuxR_C"/>
</dbReference>
<dbReference type="InterPro" id="IPR036388">
    <property type="entry name" value="WH-like_DNA-bd_sf"/>
</dbReference>
<keyword evidence="7" id="KW-1185">Reference proteome</keyword>
<sequence length="140" mass="14776">MTERPHPVRIFVDVADPWTRRVLRDALGSHADVRFVSTAAAADVRVVSAPEGTGGNLRLPETSEIDAGTSGNGAASALSDRERDVLQALSEGLSNAAIGVRLGISRSTVKFHLAAVFEKLGVHRRAEAVAAGIRRGDVLL</sequence>
<dbReference type="CDD" id="cd06170">
    <property type="entry name" value="LuxR_C_like"/>
    <property type="match status" value="1"/>
</dbReference>
<evidence type="ECO:0000256" key="1">
    <source>
        <dbReference type="ARBA" id="ARBA00023015"/>
    </source>
</evidence>
<proteinExistence type="predicted"/>
<evidence type="ECO:0000256" key="2">
    <source>
        <dbReference type="ARBA" id="ARBA00023125"/>
    </source>
</evidence>
<protein>
    <submittedName>
        <fullName evidence="6">Helix-turn-helix transcriptional regulator</fullName>
    </submittedName>
</protein>
<dbReference type="Proteomes" id="UP000500938">
    <property type="component" value="Chromosome"/>
</dbReference>
<keyword evidence="1" id="KW-0805">Transcription regulation</keyword>
<name>A0A6M4IQQ0_9BACT</name>
<dbReference type="Gene3D" id="1.10.10.10">
    <property type="entry name" value="Winged helix-like DNA-binding domain superfamily/Winged helix DNA-binding domain"/>
    <property type="match status" value="1"/>
</dbReference>
<dbReference type="SUPFAM" id="SSF46894">
    <property type="entry name" value="C-terminal effector domain of the bipartite response regulators"/>
    <property type="match status" value="1"/>
</dbReference>
<feature type="region of interest" description="Disordered" evidence="4">
    <location>
        <begin position="53"/>
        <end position="76"/>
    </location>
</feature>
<dbReference type="InterPro" id="IPR016032">
    <property type="entry name" value="Sig_transdc_resp-reg_C-effctor"/>
</dbReference>
<evidence type="ECO:0000313" key="6">
    <source>
        <dbReference type="EMBL" id="QJR37254.1"/>
    </source>
</evidence>
<keyword evidence="2" id="KW-0238">DNA-binding</keyword>
<dbReference type="GO" id="GO:0003677">
    <property type="term" value="F:DNA binding"/>
    <property type="evidence" value="ECO:0007669"/>
    <property type="project" value="UniProtKB-KW"/>
</dbReference>
<dbReference type="AlphaFoldDB" id="A0A6M4IQQ0"/>
<dbReference type="PANTHER" id="PTHR44688:SF25">
    <property type="entry name" value="HTH LUXR-TYPE DOMAIN-CONTAINING PROTEIN"/>
    <property type="match status" value="1"/>
</dbReference>
<organism evidence="6 7">
    <name type="scientific">Gemmatimonas groenlandica</name>
    <dbReference type="NCBI Taxonomy" id="2732249"/>
    <lineage>
        <taxon>Bacteria</taxon>
        <taxon>Pseudomonadati</taxon>
        <taxon>Gemmatimonadota</taxon>
        <taxon>Gemmatimonadia</taxon>
        <taxon>Gemmatimonadales</taxon>
        <taxon>Gemmatimonadaceae</taxon>
        <taxon>Gemmatimonas</taxon>
    </lineage>
</organism>
<dbReference type="EMBL" id="CP053085">
    <property type="protein sequence ID" value="QJR37254.1"/>
    <property type="molecule type" value="Genomic_DNA"/>
</dbReference>
<dbReference type="KEGG" id="ggr:HKW67_17900"/>
<dbReference type="PROSITE" id="PS00622">
    <property type="entry name" value="HTH_LUXR_1"/>
    <property type="match status" value="1"/>
</dbReference>
<dbReference type="RefSeq" id="WP_171226688.1">
    <property type="nucleotide sequence ID" value="NZ_CP053085.1"/>
</dbReference>
<dbReference type="GO" id="GO:0006355">
    <property type="term" value="P:regulation of DNA-templated transcription"/>
    <property type="evidence" value="ECO:0007669"/>
    <property type="project" value="InterPro"/>
</dbReference>
<dbReference type="PRINTS" id="PR00038">
    <property type="entry name" value="HTHLUXR"/>
</dbReference>
<dbReference type="SMART" id="SM00421">
    <property type="entry name" value="HTH_LUXR"/>
    <property type="match status" value="1"/>
</dbReference>
<feature type="domain" description="HTH luxR-type" evidence="5">
    <location>
        <begin position="71"/>
        <end position="136"/>
    </location>
</feature>